<dbReference type="SUPFAM" id="SSF48498">
    <property type="entry name" value="Tetracyclin repressor-like, C-terminal domain"/>
    <property type="match status" value="1"/>
</dbReference>
<dbReference type="PANTHER" id="PTHR47506:SF6">
    <property type="entry name" value="HTH-TYPE TRANSCRIPTIONAL REPRESSOR NEMR"/>
    <property type="match status" value="1"/>
</dbReference>
<dbReference type="SUPFAM" id="SSF46689">
    <property type="entry name" value="Homeodomain-like"/>
    <property type="match status" value="1"/>
</dbReference>
<dbReference type="Pfam" id="PF00440">
    <property type="entry name" value="TetR_N"/>
    <property type="match status" value="1"/>
</dbReference>
<dbReference type="Gene3D" id="1.10.357.10">
    <property type="entry name" value="Tetracycline Repressor, domain 2"/>
    <property type="match status" value="1"/>
</dbReference>
<dbReference type="PROSITE" id="PS50977">
    <property type="entry name" value="HTH_TETR_2"/>
    <property type="match status" value="1"/>
</dbReference>
<dbReference type="Pfam" id="PF16925">
    <property type="entry name" value="TetR_C_13"/>
    <property type="match status" value="1"/>
</dbReference>
<comment type="caution">
    <text evidence="7">The sequence shown here is derived from an EMBL/GenBank/DDBJ whole genome shotgun (WGS) entry which is preliminary data.</text>
</comment>
<gene>
    <name evidence="6" type="ORF">R53529_LOCUS41</name>
    <name evidence="7" type="ORF">R53530_LOCUS1471</name>
</gene>
<dbReference type="AlphaFoldDB" id="A0A9W4TQ99"/>
<dbReference type="Proteomes" id="UP001154259">
    <property type="component" value="Unassembled WGS sequence"/>
</dbReference>
<evidence type="ECO:0000256" key="3">
    <source>
        <dbReference type="ARBA" id="ARBA00023163"/>
    </source>
</evidence>
<keyword evidence="2 4" id="KW-0238">DNA-binding</keyword>
<dbReference type="EMBL" id="CAMXCS010000001">
    <property type="protein sequence ID" value="CAI3922824.1"/>
    <property type="molecule type" value="Genomic_DNA"/>
</dbReference>
<organism evidence="7 8">
    <name type="scientific">Commensalibacter communis</name>
    <dbReference type="NCBI Taxonomy" id="2972786"/>
    <lineage>
        <taxon>Bacteria</taxon>
        <taxon>Pseudomonadati</taxon>
        <taxon>Pseudomonadota</taxon>
        <taxon>Alphaproteobacteria</taxon>
        <taxon>Acetobacterales</taxon>
        <taxon>Acetobacteraceae</taxon>
    </lineage>
</organism>
<dbReference type="InterPro" id="IPR011075">
    <property type="entry name" value="TetR_C"/>
</dbReference>
<proteinExistence type="predicted"/>
<evidence type="ECO:0000256" key="1">
    <source>
        <dbReference type="ARBA" id="ARBA00023015"/>
    </source>
</evidence>
<evidence type="ECO:0000313" key="8">
    <source>
        <dbReference type="Proteomes" id="UP001154255"/>
    </source>
</evidence>
<dbReference type="EMBL" id="CAMXCM010000003">
    <property type="protein sequence ID" value="CAI3945108.1"/>
    <property type="molecule type" value="Genomic_DNA"/>
</dbReference>
<feature type="DNA-binding region" description="H-T-H motif" evidence="4">
    <location>
        <begin position="29"/>
        <end position="48"/>
    </location>
</feature>
<keyword evidence="1" id="KW-0805">Transcription regulation</keyword>
<dbReference type="GO" id="GO:0003677">
    <property type="term" value="F:DNA binding"/>
    <property type="evidence" value="ECO:0007669"/>
    <property type="project" value="UniProtKB-UniRule"/>
</dbReference>
<dbReference type="PRINTS" id="PR00455">
    <property type="entry name" value="HTHTETR"/>
</dbReference>
<evidence type="ECO:0000256" key="2">
    <source>
        <dbReference type="ARBA" id="ARBA00023125"/>
    </source>
</evidence>
<dbReference type="InterPro" id="IPR009057">
    <property type="entry name" value="Homeodomain-like_sf"/>
</dbReference>
<evidence type="ECO:0000313" key="9">
    <source>
        <dbReference type="Proteomes" id="UP001154259"/>
    </source>
</evidence>
<dbReference type="RefSeq" id="WP_271788510.1">
    <property type="nucleotide sequence ID" value="NZ_CAMXCJ010000002.1"/>
</dbReference>
<keyword evidence="9" id="KW-1185">Reference proteome</keyword>
<accession>A0A9W4TQ99</accession>
<feature type="domain" description="HTH tetR-type" evidence="5">
    <location>
        <begin position="6"/>
        <end position="66"/>
    </location>
</feature>
<reference evidence="7" key="1">
    <citation type="submission" date="2022-10" db="EMBL/GenBank/DDBJ databases">
        <authorList>
            <person name="Botero Cardona J."/>
        </authorList>
    </citation>
    <scope>NUCLEOTIDE SEQUENCE</scope>
    <source>
        <strain evidence="7">LMG 31819</strain>
        <strain evidence="6">R-53529</strain>
    </source>
</reference>
<evidence type="ECO:0000256" key="4">
    <source>
        <dbReference type="PROSITE-ProRule" id="PRU00335"/>
    </source>
</evidence>
<evidence type="ECO:0000259" key="5">
    <source>
        <dbReference type="PROSITE" id="PS50977"/>
    </source>
</evidence>
<keyword evidence="3" id="KW-0804">Transcription</keyword>
<dbReference type="InterPro" id="IPR036271">
    <property type="entry name" value="Tet_transcr_reg_TetR-rel_C_sf"/>
</dbReference>
<sequence length="195" mass="22431">MNSVSNEKKTLLLKTGLEVFTVHGFTNVGLTELLKKAGIPKGSFYYYFSSKEEYGVEVIRFYMQEYTTNIARLFSNSQLSCKERLLSYLKTWQENQCTNDYYGRCLIVKLSSEVSDFSELMRHEFCLGTSKVIQLITNIIKEGQIDGSIPKHLEPGYAAQELYQQWLGASMLTKIQRNECPLKTALKYTDNLLKN</sequence>
<evidence type="ECO:0000313" key="7">
    <source>
        <dbReference type="EMBL" id="CAI3945108.1"/>
    </source>
</evidence>
<name>A0A9W4TQ99_9PROT</name>
<evidence type="ECO:0000313" key="6">
    <source>
        <dbReference type="EMBL" id="CAI3922824.1"/>
    </source>
</evidence>
<protein>
    <submittedName>
        <fullName evidence="7">AcrR family</fullName>
    </submittedName>
</protein>
<dbReference type="PANTHER" id="PTHR47506">
    <property type="entry name" value="TRANSCRIPTIONAL REGULATORY PROTEIN"/>
    <property type="match status" value="1"/>
</dbReference>
<dbReference type="Proteomes" id="UP001154255">
    <property type="component" value="Unassembled WGS sequence"/>
</dbReference>
<dbReference type="InterPro" id="IPR001647">
    <property type="entry name" value="HTH_TetR"/>
</dbReference>